<dbReference type="SUPFAM" id="SSF54427">
    <property type="entry name" value="NTF2-like"/>
    <property type="match status" value="1"/>
</dbReference>
<evidence type="ECO:0000313" key="3">
    <source>
        <dbReference type="Proteomes" id="UP001597273"/>
    </source>
</evidence>
<evidence type="ECO:0000259" key="1">
    <source>
        <dbReference type="Pfam" id="PF12680"/>
    </source>
</evidence>
<dbReference type="InterPro" id="IPR037401">
    <property type="entry name" value="SnoaL-like"/>
</dbReference>
<comment type="caution">
    <text evidence="2">The sequence shown here is derived from an EMBL/GenBank/DDBJ whole genome shotgun (WGS) entry which is preliminary data.</text>
</comment>
<organism evidence="2 3">
    <name type="scientific">Planococcus chinensis</name>
    <dbReference type="NCBI Taxonomy" id="272917"/>
    <lineage>
        <taxon>Bacteria</taxon>
        <taxon>Bacillati</taxon>
        <taxon>Bacillota</taxon>
        <taxon>Bacilli</taxon>
        <taxon>Bacillales</taxon>
        <taxon>Caryophanaceae</taxon>
        <taxon>Planococcus</taxon>
    </lineage>
</organism>
<protein>
    <submittedName>
        <fullName evidence="2">Nuclear transport factor 2 family protein</fullName>
    </submittedName>
</protein>
<keyword evidence="3" id="KW-1185">Reference proteome</keyword>
<dbReference type="Pfam" id="PF12680">
    <property type="entry name" value="SnoaL_2"/>
    <property type="match status" value="1"/>
</dbReference>
<name>A0ABW4QL21_9BACL</name>
<accession>A0ABW4QL21</accession>
<dbReference type="EMBL" id="JBHUFW010000011">
    <property type="protein sequence ID" value="MFD1864270.1"/>
    <property type="molecule type" value="Genomic_DNA"/>
</dbReference>
<proteinExistence type="predicted"/>
<dbReference type="RefSeq" id="WP_204890647.1">
    <property type="nucleotide sequence ID" value="NZ_JBHUFW010000011.1"/>
</dbReference>
<dbReference type="InterPro" id="IPR032710">
    <property type="entry name" value="NTF2-like_dom_sf"/>
</dbReference>
<sequence>MADKSAEKFFREMNVAFVIGDVDFLSRHLAEDVVWDREGRDTIEGKQAFLAHVEEMDVKDDVEMTIDEIDINGSESAVSGKMIVKHNGGNAEQYAYRDVYQVDPGNDRVIKKLVSEMKELS</sequence>
<dbReference type="Proteomes" id="UP001597273">
    <property type="component" value="Unassembled WGS sequence"/>
</dbReference>
<evidence type="ECO:0000313" key="2">
    <source>
        <dbReference type="EMBL" id="MFD1864270.1"/>
    </source>
</evidence>
<dbReference type="Gene3D" id="3.10.450.50">
    <property type="match status" value="1"/>
</dbReference>
<reference evidence="3" key="1">
    <citation type="journal article" date="2019" name="Int. J. Syst. Evol. Microbiol.">
        <title>The Global Catalogue of Microorganisms (GCM) 10K type strain sequencing project: providing services to taxonomists for standard genome sequencing and annotation.</title>
        <authorList>
            <consortium name="The Broad Institute Genomics Platform"/>
            <consortium name="The Broad Institute Genome Sequencing Center for Infectious Disease"/>
            <person name="Wu L."/>
            <person name="Ma J."/>
        </authorList>
    </citation>
    <scope>NUCLEOTIDE SEQUENCE [LARGE SCALE GENOMIC DNA]</scope>
    <source>
        <strain evidence="3">CGMCC 1.15475</strain>
    </source>
</reference>
<gene>
    <name evidence="2" type="ORF">ACFSDB_15275</name>
</gene>
<feature type="domain" description="SnoaL-like" evidence="1">
    <location>
        <begin position="11"/>
        <end position="103"/>
    </location>
</feature>